<dbReference type="InterPro" id="IPR015806">
    <property type="entry name" value="Pyrv_Knase_insert_dom_sf"/>
</dbReference>
<keyword evidence="7" id="KW-0547">Nucleotide-binding</keyword>
<dbReference type="GO" id="GO:0005524">
    <property type="term" value="F:ATP binding"/>
    <property type="evidence" value="ECO:0007669"/>
    <property type="project" value="UniProtKB-KW"/>
</dbReference>
<dbReference type="FunFam" id="3.20.20.60:FF:000051">
    <property type="entry name" value="Pyruvate kinase family protein"/>
    <property type="match status" value="1"/>
</dbReference>
<evidence type="ECO:0000256" key="3">
    <source>
        <dbReference type="ARBA" id="ARBA00008663"/>
    </source>
</evidence>
<gene>
    <name evidence="14" type="ORF">H6P81_014431</name>
</gene>
<keyword evidence="10" id="KW-0460">Magnesium</keyword>
<evidence type="ECO:0000259" key="13">
    <source>
        <dbReference type="Pfam" id="PF00224"/>
    </source>
</evidence>
<dbReference type="EC" id="2.7.1.40" evidence="4"/>
<evidence type="ECO:0000256" key="7">
    <source>
        <dbReference type="ARBA" id="ARBA00022741"/>
    </source>
</evidence>
<dbReference type="InterPro" id="IPR011037">
    <property type="entry name" value="Pyrv_Knase-like_insert_dom_sf"/>
</dbReference>
<keyword evidence="11" id="KW-0324">Glycolysis</keyword>
<comment type="pathway">
    <text evidence="2">Carbohydrate degradation; glycolysis; pyruvate from D-glyceraldehyde 3-phosphate: step 5/5.</text>
</comment>
<dbReference type="EMBL" id="JAINDJ010000005">
    <property type="protein sequence ID" value="KAG9448303.1"/>
    <property type="molecule type" value="Genomic_DNA"/>
</dbReference>
<dbReference type="PANTHER" id="PTHR11817">
    <property type="entry name" value="PYRUVATE KINASE"/>
    <property type="match status" value="1"/>
</dbReference>
<comment type="cofactor">
    <cofactor evidence="1">
        <name>K(+)</name>
        <dbReference type="ChEBI" id="CHEBI:29103"/>
    </cofactor>
</comment>
<evidence type="ECO:0000313" key="14">
    <source>
        <dbReference type="EMBL" id="KAG9448303.1"/>
    </source>
</evidence>
<dbReference type="Pfam" id="PF00224">
    <property type="entry name" value="PK"/>
    <property type="match status" value="2"/>
</dbReference>
<evidence type="ECO:0000256" key="4">
    <source>
        <dbReference type="ARBA" id="ARBA00012142"/>
    </source>
</evidence>
<keyword evidence="12" id="KW-0670">Pyruvate</keyword>
<dbReference type="InterPro" id="IPR040442">
    <property type="entry name" value="Pyrv_kinase-like_dom_sf"/>
</dbReference>
<keyword evidence="8" id="KW-0418">Kinase</keyword>
<dbReference type="GO" id="GO:0000287">
    <property type="term" value="F:magnesium ion binding"/>
    <property type="evidence" value="ECO:0007669"/>
    <property type="project" value="InterPro"/>
</dbReference>
<keyword evidence="5" id="KW-0808">Transferase</keyword>
<protein>
    <recommendedName>
        <fullName evidence="4">pyruvate kinase</fullName>
        <ecNumber evidence="4">2.7.1.40</ecNumber>
    </recommendedName>
</protein>
<evidence type="ECO:0000256" key="11">
    <source>
        <dbReference type="ARBA" id="ARBA00023152"/>
    </source>
</evidence>
<dbReference type="Proteomes" id="UP000825729">
    <property type="component" value="Unassembled WGS sequence"/>
</dbReference>
<dbReference type="GO" id="GO:0016301">
    <property type="term" value="F:kinase activity"/>
    <property type="evidence" value="ECO:0007669"/>
    <property type="project" value="UniProtKB-KW"/>
</dbReference>
<evidence type="ECO:0000256" key="8">
    <source>
        <dbReference type="ARBA" id="ARBA00022777"/>
    </source>
</evidence>
<dbReference type="GO" id="GO:0030955">
    <property type="term" value="F:potassium ion binding"/>
    <property type="evidence" value="ECO:0007669"/>
    <property type="project" value="InterPro"/>
</dbReference>
<evidence type="ECO:0000313" key="15">
    <source>
        <dbReference type="Proteomes" id="UP000825729"/>
    </source>
</evidence>
<dbReference type="Gene3D" id="3.20.20.60">
    <property type="entry name" value="Phosphoenolpyruvate-binding domains"/>
    <property type="match status" value="2"/>
</dbReference>
<reference evidence="14 15" key="1">
    <citation type="submission" date="2021-07" db="EMBL/GenBank/DDBJ databases">
        <title>The Aristolochia fimbriata genome: insights into angiosperm evolution, floral development and chemical biosynthesis.</title>
        <authorList>
            <person name="Jiao Y."/>
        </authorList>
    </citation>
    <scope>NUCLEOTIDE SEQUENCE [LARGE SCALE GENOMIC DNA]</scope>
    <source>
        <strain evidence="14">IBCAS-2021</strain>
        <tissue evidence="14">Leaf</tissue>
    </source>
</reference>
<keyword evidence="9" id="KW-0067">ATP-binding</keyword>
<dbReference type="SUPFAM" id="SSF51621">
    <property type="entry name" value="Phosphoenolpyruvate/pyruvate domain"/>
    <property type="match status" value="1"/>
</dbReference>
<dbReference type="InterPro" id="IPR015793">
    <property type="entry name" value="Pyrv_Knase_brl"/>
</dbReference>
<dbReference type="AlphaFoldDB" id="A0AAV7EHQ6"/>
<evidence type="ECO:0000256" key="9">
    <source>
        <dbReference type="ARBA" id="ARBA00022840"/>
    </source>
</evidence>
<evidence type="ECO:0000256" key="10">
    <source>
        <dbReference type="ARBA" id="ARBA00022842"/>
    </source>
</evidence>
<keyword evidence="15" id="KW-1185">Reference proteome</keyword>
<organism evidence="14 15">
    <name type="scientific">Aristolochia fimbriata</name>
    <name type="common">White veined hardy Dutchman's pipe vine</name>
    <dbReference type="NCBI Taxonomy" id="158543"/>
    <lineage>
        <taxon>Eukaryota</taxon>
        <taxon>Viridiplantae</taxon>
        <taxon>Streptophyta</taxon>
        <taxon>Embryophyta</taxon>
        <taxon>Tracheophyta</taxon>
        <taxon>Spermatophyta</taxon>
        <taxon>Magnoliopsida</taxon>
        <taxon>Magnoliidae</taxon>
        <taxon>Piperales</taxon>
        <taxon>Aristolochiaceae</taxon>
        <taxon>Aristolochia</taxon>
    </lineage>
</organism>
<dbReference type="Gene3D" id="2.40.33.10">
    <property type="entry name" value="PK beta-barrel domain-like"/>
    <property type="match status" value="1"/>
</dbReference>
<evidence type="ECO:0000256" key="6">
    <source>
        <dbReference type="ARBA" id="ARBA00022723"/>
    </source>
</evidence>
<feature type="domain" description="Pyruvate kinase barrel" evidence="13">
    <location>
        <begin position="274"/>
        <end position="357"/>
    </location>
</feature>
<dbReference type="InterPro" id="IPR015813">
    <property type="entry name" value="Pyrv/PenolPyrv_kinase-like_dom"/>
</dbReference>
<keyword evidence="6" id="KW-0479">Metal-binding</keyword>
<evidence type="ECO:0000256" key="5">
    <source>
        <dbReference type="ARBA" id="ARBA00022679"/>
    </source>
</evidence>
<evidence type="ECO:0000256" key="2">
    <source>
        <dbReference type="ARBA" id="ARBA00004997"/>
    </source>
</evidence>
<evidence type="ECO:0000256" key="12">
    <source>
        <dbReference type="ARBA" id="ARBA00023317"/>
    </source>
</evidence>
<comment type="caution">
    <text evidence="14">The sequence shown here is derived from an EMBL/GenBank/DDBJ whole genome shotgun (WGS) entry which is preliminary data.</text>
</comment>
<dbReference type="InterPro" id="IPR001697">
    <property type="entry name" value="Pyr_Knase"/>
</dbReference>
<name>A0AAV7EHQ6_ARIFI</name>
<feature type="domain" description="Pyruvate kinase barrel" evidence="13">
    <location>
        <begin position="473"/>
        <end position="716"/>
    </location>
</feature>
<comment type="similarity">
    <text evidence="3">Belongs to the pyruvate kinase family.</text>
</comment>
<accession>A0AAV7EHQ6</accession>
<evidence type="ECO:0000256" key="1">
    <source>
        <dbReference type="ARBA" id="ARBA00001958"/>
    </source>
</evidence>
<dbReference type="SUPFAM" id="SSF50800">
    <property type="entry name" value="PK beta-barrel domain-like"/>
    <property type="match status" value="1"/>
</dbReference>
<sequence>MMAYSIPIRHNQCLPGNNGLQSVYLLDFSIKKQNGHYLHNPTWGVPSKITYLNHIIGLRRKTKSTYSIQSALHEDGGLEKDSRKPFNHDIRLAQDIYKSADSDIKSVQSDMESETVDLLCISSLKQEENIQNPPLAQEDLLDKLKALQLHLFSLEQWNASRIKKCHKNYLQSAINLVHYLALRSLDVQQLGEELSSVGLLDLQTVNSHVLASISGSILVLENLLATSENDKERIRAIRFANEDRQDMNMMVMRTKTSLHTKSLFGIPSNGNPNHIMVTVGKEAIQSDTLITELIQSGTNVFRINCAHDNPSVWSEIIRRVKNSSQKLEMSCRILMDLAGPKLRTGSLEPGPKVMKISPRKDPKGDVVSPAKVWLSYTGSGPPPAHLTPDATLLLDDHRGLSKLEAGDVVRFLDVKGRRRVLRISHKLQVFDGFGFIAECSRTAYVGSDTKFYTKIKKKKLSLGLVVNIPPYEQSIRLRVGDLLVISRDPSVVESGNSQIGAPRITCSSACLFDSVKPGEPIAFDDGKIWGVIQGVSFSEIVVSITHASRKGSKLGSEKSINIPKSMMSFEGLTSKDLMDLEFVAANADMVGISFVRDIRDVKILQHELEKRNIQKLGIILKIETLSGFENLPLLLIQAMQLPNALGVMIARGDLAVECGWDQLPSLQEEILSICSAAHVPVIWATQVLESLVKSGIPTRAEVTDVGTGSRANCIMLNKGIHVVEAVSMLATILSNMSAKKKVTAKLKPLVPSNRLCE</sequence>
<proteinExistence type="inferred from homology"/>
<dbReference type="GO" id="GO:0004743">
    <property type="term" value="F:pyruvate kinase activity"/>
    <property type="evidence" value="ECO:0007669"/>
    <property type="project" value="UniProtKB-EC"/>
</dbReference>